<organism evidence="1 2">
    <name type="scientific">Sedimentibacter hydroxybenzoicus DSM 7310</name>
    <dbReference type="NCBI Taxonomy" id="1123245"/>
    <lineage>
        <taxon>Bacteria</taxon>
        <taxon>Bacillati</taxon>
        <taxon>Bacillota</taxon>
        <taxon>Tissierellia</taxon>
        <taxon>Sedimentibacter</taxon>
    </lineage>
</organism>
<protein>
    <submittedName>
        <fullName evidence="1">DUF3168 domain-containing protein</fullName>
    </submittedName>
</protein>
<dbReference type="AlphaFoldDB" id="A0A974GWA5"/>
<reference evidence="1" key="1">
    <citation type="submission" date="2020-07" db="EMBL/GenBank/DDBJ databases">
        <title>Genomic analysis of a strain of Sedimentibacter Hydroxybenzoicus DSM7310.</title>
        <authorList>
            <person name="Ma S."/>
        </authorList>
    </citation>
    <scope>NUCLEOTIDE SEQUENCE</scope>
    <source>
        <strain evidence="1">DSM 7310</strain>
    </source>
</reference>
<accession>A0A974GWA5</accession>
<evidence type="ECO:0000313" key="1">
    <source>
        <dbReference type="EMBL" id="NYB73855.1"/>
    </source>
</evidence>
<dbReference type="RefSeq" id="WP_179237550.1">
    <property type="nucleotide sequence ID" value="NZ_JACBNQ010000005.1"/>
</dbReference>
<evidence type="ECO:0000313" key="2">
    <source>
        <dbReference type="Proteomes" id="UP000611629"/>
    </source>
</evidence>
<dbReference type="Proteomes" id="UP000611629">
    <property type="component" value="Unassembled WGS sequence"/>
</dbReference>
<gene>
    <name evidence="1" type="ORF">HZF24_06845</name>
</gene>
<sequence length="115" mass="13616">MYQFVRNVLMDKEITDLTADKKVYLIKGTNATAPYVVYTFIDEWGAEFAENEEIATNYNVQVDIFSKGDFTELANKIKVKMKDNDFYRTSANDFYENDTQLYHCVLRFNYTKERD</sequence>
<keyword evidence="2" id="KW-1185">Reference proteome</keyword>
<dbReference type="Pfam" id="PF11367">
    <property type="entry name" value="Tail_completion_gp17"/>
    <property type="match status" value="1"/>
</dbReference>
<dbReference type="InterPro" id="IPR021508">
    <property type="entry name" value="Gp17-like"/>
</dbReference>
<proteinExistence type="predicted"/>
<name>A0A974GWA5_SEDHY</name>
<comment type="caution">
    <text evidence="1">The sequence shown here is derived from an EMBL/GenBank/DDBJ whole genome shotgun (WGS) entry which is preliminary data.</text>
</comment>
<dbReference type="EMBL" id="JACBNQ010000005">
    <property type="protein sequence ID" value="NYB73855.1"/>
    <property type="molecule type" value="Genomic_DNA"/>
</dbReference>